<dbReference type="SMART" id="SM00857">
    <property type="entry name" value="Resolvase"/>
    <property type="match status" value="1"/>
</dbReference>
<dbReference type="InterPro" id="IPR050639">
    <property type="entry name" value="SSR_resolvase"/>
</dbReference>
<gene>
    <name evidence="4" type="ORF">CLV54_1558</name>
</gene>
<evidence type="ECO:0000256" key="1">
    <source>
        <dbReference type="SAM" id="MobiDB-lite"/>
    </source>
</evidence>
<dbReference type="InterPro" id="IPR038109">
    <property type="entry name" value="DNA_bind_recomb_sf"/>
</dbReference>
<protein>
    <submittedName>
        <fullName evidence="4">DNA invertase Pin-like site-specific DNA recombinase</fullName>
    </submittedName>
</protein>
<evidence type="ECO:0000313" key="4">
    <source>
        <dbReference type="EMBL" id="PJJ63878.1"/>
    </source>
</evidence>
<dbReference type="Pfam" id="PF07508">
    <property type="entry name" value="Recombinase"/>
    <property type="match status" value="1"/>
</dbReference>
<dbReference type="Gene3D" id="3.40.50.1390">
    <property type="entry name" value="Resolvase, N-terminal catalytic domain"/>
    <property type="match status" value="1"/>
</dbReference>
<dbReference type="InterPro" id="IPR011109">
    <property type="entry name" value="DNA_bind_recombinase_dom"/>
</dbReference>
<dbReference type="InterPro" id="IPR006119">
    <property type="entry name" value="Resolv_N"/>
</dbReference>
<dbReference type="PROSITE" id="PS51736">
    <property type="entry name" value="RECOMBINASES_3"/>
    <property type="match status" value="1"/>
</dbReference>
<dbReference type="PANTHER" id="PTHR30461">
    <property type="entry name" value="DNA-INVERTASE FROM LAMBDOID PROPHAGE"/>
    <property type="match status" value="1"/>
</dbReference>
<dbReference type="Pfam" id="PF00239">
    <property type="entry name" value="Resolvase"/>
    <property type="match status" value="1"/>
</dbReference>
<organism evidence="4 5">
    <name type="scientific">Compostimonas suwonensis</name>
    <dbReference type="NCBI Taxonomy" id="1048394"/>
    <lineage>
        <taxon>Bacteria</taxon>
        <taxon>Bacillati</taxon>
        <taxon>Actinomycetota</taxon>
        <taxon>Actinomycetes</taxon>
        <taxon>Micrococcales</taxon>
        <taxon>Microbacteriaceae</taxon>
        <taxon>Compostimonas</taxon>
    </lineage>
</organism>
<dbReference type="AlphaFoldDB" id="A0A2M9C0K2"/>
<dbReference type="PANTHER" id="PTHR30461:SF23">
    <property type="entry name" value="DNA RECOMBINASE-RELATED"/>
    <property type="match status" value="1"/>
</dbReference>
<dbReference type="GO" id="GO:0003677">
    <property type="term" value="F:DNA binding"/>
    <property type="evidence" value="ECO:0007669"/>
    <property type="project" value="InterPro"/>
</dbReference>
<evidence type="ECO:0000259" key="2">
    <source>
        <dbReference type="PROSITE" id="PS51736"/>
    </source>
</evidence>
<dbReference type="InterPro" id="IPR025827">
    <property type="entry name" value="Zn_ribbon_recom_dom"/>
</dbReference>
<dbReference type="Pfam" id="PF13408">
    <property type="entry name" value="Zn_ribbon_recom"/>
    <property type="match status" value="1"/>
</dbReference>
<feature type="domain" description="Resolvase/invertase-type recombinase catalytic" evidence="2">
    <location>
        <begin position="1"/>
        <end position="150"/>
    </location>
</feature>
<accession>A0A2M9C0K2</accession>
<feature type="domain" description="Recombinase" evidence="3">
    <location>
        <begin position="157"/>
        <end position="276"/>
    </location>
</feature>
<dbReference type="InterPro" id="IPR036162">
    <property type="entry name" value="Resolvase-like_N_sf"/>
</dbReference>
<sequence length="493" mass="55420">MSYLRVSTREQAERAGQREGFSIPAQRQANRKTAYGLGAWVLKEFVDAGESARSAARPALTEMLEWIRANRVDIVVVHKLDRLARNRADDVQITQAIADAGARLVSSTEAIDESPSGRLVHGIMASIAEFYSRNLATEVSKGLRQKAMRGGTPNRAPVGYRNVRTFDAQGREVRIVEVDEERAQIIRWAFTMYATGEWSLDRLARGMTQLGFTLASRVGKPPRALTVSSLQKMLRNPYYCGVVTYVGVEYPGTHEPLVEPALWQRVQDALTARRNTSTRDVHTHYLKGLLKCGECGSSIMYNRTRNNRGTLYFYFVCLGRHSGRTTCTLRAQQVHLIEKAVHRLIEQISLTPEERQGVEERLLAGSNAGLDEADAGRAGLQEREQELRGEQERVLRAYYVDAISTDMLKREQGRIRRELLGIAQQLTVIAQQTRHVASQITEALDQLENVDQRFNTGTEDEKRTLCRTLFDEINVQADATVSGDVLPPFAESR</sequence>
<feature type="region of interest" description="Disordered" evidence="1">
    <location>
        <begin position="1"/>
        <end position="20"/>
    </location>
</feature>
<dbReference type="Proteomes" id="UP000230161">
    <property type="component" value="Unassembled WGS sequence"/>
</dbReference>
<name>A0A2M9C0K2_9MICO</name>
<comment type="caution">
    <text evidence="4">The sequence shown here is derived from an EMBL/GenBank/DDBJ whole genome shotgun (WGS) entry which is preliminary data.</text>
</comment>
<dbReference type="SUPFAM" id="SSF53041">
    <property type="entry name" value="Resolvase-like"/>
    <property type="match status" value="1"/>
</dbReference>
<dbReference type="CDD" id="cd00338">
    <property type="entry name" value="Ser_Recombinase"/>
    <property type="match status" value="1"/>
</dbReference>
<dbReference type="PROSITE" id="PS51737">
    <property type="entry name" value="RECOMBINASE_DNA_BIND"/>
    <property type="match status" value="1"/>
</dbReference>
<keyword evidence="5" id="KW-1185">Reference proteome</keyword>
<evidence type="ECO:0000259" key="3">
    <source>
        <dbReference type="PROSITE" id="PS51737"/>
    </source>
</evidence>
<reference evidence="4 5" key="1">
    <citation type="submission" date="2017-11" db="EMBL/GenBank/DDBJ databases">
        <title>Genomic Encyclopedia of Archaeal and Bacterial Type Strains, Phase II (KMG-II): From Individual Species to Whole Genera.</title>
        <authorList>
            <person name="Goeker M."/>
        </authorList>
    </citation>
    <scope>NUCLEOTIDE SEQUENCE [LARGE SCALE GENOMIC DNA]</scope>
    <source>
        <strain evidence="4 5">DSM 25625</strain>
    </source>
</reference>
<dbReference type="EMBL" id="PGFB01000002">
    <property type="protein sequence ID" value="PJJ63878.1"/>
    <property type="molecule type" value="Genomic_DNA"/>
</dbReference>
<dbReference type="Gene3D" id="3.90.1750.20">
    <property type="entry name" value="Putative Large Serine Recombinase, Chain B, Domain 2"/>
    <property type="match status" value="1"/>
</dbReference>
<proteinExistence type="predicted"/>
<evidence type="ECO:0000313" key="5">
    <source>
        <dbReference type="Proteomes" id="UP000230161"/>
    </source>
</evidence>
<dbReference type="GO" id="GO:0000150">
    <property type="term" value="F:DNA strand exchange activity"/>
    <property type="evidence" value="ECO:0007669"/>
    <property type="project" value="InterPro"/>
</dbReference>
<feature type="compositionally biased region" description="Basic and acidic residues" evidence="1">
    <location>
        <begin position="7"/>
        <end position="17"/>
    </location>
</feature>